<accession>A0A7K1TEA1</accession>
<feature type="domain" description="DUF5597" evidence="5">
    <location>
        <begin position="397"/>
        <end position="527"/>
    </location>
</feature>
<dbReference type="SUPFAM" id="SSF51445">
    <property type="entry name" value="(Trans)glycosidases"/>
    <property type="match status" value="1"/>
</dbReference>
<evidence type="ECO:0000256" key="1">
    <source>
        <dbReference type="ARBA" id="ARBA00022801"/>
    </source>
</evidence>
<evidence type="ECO:0000313" key="6">
    <source>
        <dbReference type="EMBL" id="MVN76724.1"/>
    </source>
</evidence>
<dbReference type="Pfam" id="PF02449">
    <property type="entry name" value="Glyco_hydro_42"/>
    <property type="match status" value="1"/>
</dbReference>
<keyword evidence="2" id="KW-0326">Glycosidase</keyword>
<protein>
    <submittedName>
        <fullName evidence="6">Mannonate dehydratase</fullName>
    </submittedName>
</protein>
<sequence>MKIKFLLLFLFSLGVAVAQAQQPAASSLPQLVKVGASTQLLVEGKPYLILGGELGNSSSSNTAYMQSIWPKLRAMHLNTVIAPVYWELLEPQEGKFNFTLVDDLLRDARKNQLKVVLLWFGAWKNSMSCYAPEWVKTNPTRFPRATDAQGRPQEIMTPFSPANLEADKRAFVQLMAHLKQTDSRNHTVLLVQVENEIAMLPEARSYDELAQAAFRQPVPEQLLAHLQRHSATLTPELAAQWQRNGSKAHGTWTEVFGPGITTDEVFQAWHYATYTNAVAAAGKAAYPLPMYVNAALNHRPDRLPGQYPSAGPLPHLLDVWEAGAPAIDILAPDYYNPNFRYWSDLYTRNNRPLFTPEIAFEPGDDAKALFAFGHYNCLSFSPFSIESTDKPAQEPIGRAYDLLQQVTPLLTKYQPTGSVRGFLLAKDSAAGHTVLGDYRLTVKHDNTLGWTAASKKADWPQTGGLIIGVAPDEFYVVGTGLVITCEPTAAGKKAGYLRIDEGHFINGVWTPGRRLNGDQDHQGRHIRIELGEYDIQHVKLYTY</sequence>
<name>A0A7K1TEA1_9BACT</name>
<evidence type="ECO:0000259" key="4">
    <source>
        <dbReference type="Pfam" id="PF02449"/>
    </source>
</evidence>
<evidence type="ECO:0000256" key="3">
    <source>
        <dbReference type="SAM" id="SignalP"/>
    </source>
</evidence>
<reference evidence="6 7" key="1">
    <citation type="submission" date="2019-12" db="EMBL/GenBank/DDBJ databases">
        <title>Hymenobacter sp. HMF4947 Genome sequencing and assembly.</title>
        <authorList>
            <person name="Kang H."/>
            <person name="Cha I."/>
            <person name="Kim H."/>
            <person name="Joh K."/>
        </authorList>
    </citation>
    <scope>NUCLEOTIDE SEQUENCE [LARGE SCALE GENOMIC DNA]</scope>
    <source>
        <strain evidence="6 7">HMF4947</strain>
    </source>
</reference>
<dbReference type="GO" id="GO:0009341">
    <property type="term" value="C:beta-galactosidase complex"/>
    <property type="evidence" value="ECO:0007669"/>
    <property type="project" value="InterPro"/>
</dbReference>
<dbReference type="GO" id="GO:0005975">
    <property type="term" value="P:carbohydrate metabolic process"/>
    <property type="evidence" value="ECO:0007669"/>
    <property type="project" value="InterPro"/>
</dbReference>
<dbReference type="Gene3D" id="3.20.20.80">
    <property type="entry name" value="Glycosidases"/>
    <property type="match status" value="1"/>
</dbReference>
<feature type="domain" description="Glycoside hydrolase family 42 N-terminal" evidence="4">
    <location>
        <begin position="69"/>
        <end position="259"/>
    </location>
</feature>
<dbReference type="FunFam" id="3.20.20.80:FF:000135">
    <property type="entry name" value="Beta-galactosidase, putative, bgl35A"/>
    <property type="match status" value="1"/>
</dbReference>
<dbReference type="Pfam" id="PF18120">
    <property type="entry name" value="DUF5597"/>
    <property type="match status" value="1"/>
</dbReference>
<dbReference type="Proteomes" id="UP000441336">
    <property type="component" value="Unassembled WGS sequence"/>
</dbReference>
<evidence type="ECO:0000256" key="2">
    <source>
        <dbReference type="ARBA" id="ARBA00023295"/>
    </source>
</evidence>
<keyword evidence="3" id="KW-0732">Signal</keyword>
<dbReference type="InterPro" id="IPR013529">
    <property type="entry name" value="Glyco_hydro_42_N"/>
</dbReference>
<dbReference type="Gene3D" id="2.60.220.20">
    <property type="entry name" value="putative beta-Galactosidase from caulobacter crescentus"/>
    <property type="match status" value="1"/>
</dbReference>
<dbReference type="GO" id="GO:0004565">
    <property type="term" value="F:beta-galactosidase activity"/>
    <property type="evidence" value="ECO:0007669"/>
    <property type="project" value="InterPro"/>
</dbReference>
<keyword evidence="7" id="KW-1185">Reference proteome</keyword>
<dbReference type="InterPro" id="IPR040719">
    <property type="entry name" value="DUF5597"/>
</dbReference>
<keyword evidence="1" id="KW-0378">Hydrolase</keyword>
<evidence type="ECO:0000313" key="7">
    <source>
        <dbReference type="Proteomes" id="UP000441336"/>
    </source>
</evidence>
<dbReference type="AlphaFoldDB" id="A0A7K1TEA1"/>
<dbReference type="InterPro" id="IPR017853">
    <property type="entry name" value="GH"/>
</dbReference>
<gene>
    <name evidence="6" type="ORF">GO988_10365</name>
</gene>
<dbReference type="RefSeq" id="WP_157564902.1">
    <property type="nucleotide sequence ID" value="NZ_WQKZ01000002.1"/>
</dbReference>
<feature type="signal peptide" evidence="3">
    <location>
        <begin position="1"/>
        <end position="20"/>
    </location>
</feature>
<comment type="caution">
    <text evidence="6">The sequence shown here is derived from an EMBL/GenBank/DDBJ whole genome shotgun (WGS) entry which is preliminary data.</text>
</comment>
<dbReference type="EMBL" id="WQKZ01000002">
    <property type="protein sequence ID" value="MVN76724.1"/>
    <property type="molecule type" value="Genomic_DNA"/>
</dbReference>
<proteinExistence type="predicted"/>
<organism evidence="6 7">
    <name type="scientific">Hymenobacter ginkgonis</name>
    <dbReference type="NCBI Taxonomy" id="2682976"/>
    <lineage>
        <taxon>Bacteria</taxon>
        <taxon>Pseudomonadati</taxon>
        <taxon>Bacteroidota</taxon>
        <taxon>Cytophagia</taxon>
        <taxon>Cytophagales</taxon>
        <taxon>Hymenobacteraceae</taxon>
        <taxon>Hymenobacter</taxon>
    </lineage>
</organism>
<feature type="chain" id="PRO_5029492708" evidence="3">
    <location>
        <begin position="21"/>
        <end position="543"/>
    </location>
</feature>
<evidence type="ECO:0000259" key="5">
    <source>
        <dbReference type="Pfam" id="PF18120"/>
    </source>
</evidence>